<protein>
    <recommendedName>
        <fullName evidence="7 12">Coproporphyrinogen III oxidase</fullName>
        <ecNumber evidence="6 12">1.3.3.15</ecNumber>
    </recommendedName>
</protein>
<name>I0UQB7_9MICC</name>
<feature type="domain" description="Amine oxidase" evidence="13">
    <location>
        <begin position="25"/>
        <end position="462"/>
    </location>
</feature>
<comment type="similarity">
    <text evidence="5 12">Belongs to the protoporphyrinogen/coproporphyrinogen oxidase family. Coproporphyrinogen III oxidase subfamily.</text>
</comment>
<dbReference type="InterPro" id="IPR036188">
    <property type="entry name" value="FAD/NAD-bd_sf"/>
</dbReference>
<dbReference type="UniPathway" id="UPA00252"/>
<accession>I0UQB7</accession>
<evidence type="ECO:0000256" key="11">
    <source>
        <dbReference type="ARBA" id="ARBA00023133"/>
    </source>
</evidence>
<sequence length="499" mass="52513">MGLHRAAHPHIGKNAPTAIVVGGGVSGLLAARELAAAGVRVTLLEQKDHLGGAVGAHEVGGLLLDSGAESYATRSPIVSELVKELGLGEHIVTPNPHGSWLYLPFGARKTPNTGIMGIPGNLDDKTLLGVLGRAGLRRAKLDKALPASVGAKAKTLGELVRARMGNKVLKNLVAPVVSGVYSAHPDQLDADATIPGLREGLKKYKSLAAASAALRSQAPAGSQVASLSGGLNQLSEKLVEDLYTKCARIIAGFDVIAIDRDSVTGEWFVIQRHTADGEIQATLRADYLVLATDGPTTARLLGSHIKTSLPTLEHGPEVALVTLVVEQPALNAHPRGTGMLVSEEVTNVRAKALTHVSAKWPWVAEAVGKDKHVVRLSYGRGGENASISDVALADEQLITLALHDAAKLLDVPITAHELLDADVVRWSNVLPRTAPGHRDKVKTFRELTAQLETVCVVGTWAAGSGLVSTVRDTREQVEQFLKRNTPQADGAKRGEEAAG</sequence>
<reference evidence="14" key="1">
    <citation type="submission" date="2012-03" db="EMBL/GenBank/DDBJ databases">
        <authorList>
            <person name="Durkin A.S."/>
            <person name="McCorrison J."/>
            <person name="Torralba M."/>
            <person name="Gillis M."/>
            <person name="Methe B."/>
            <person name="Sutton G."/>
            <person name="Nelson K.E."/>
        </authorList>
    </citation>
    <scope>NUCLEOTIDE SEQUENCE [LARGE SCALE GENOMIC DNA]</scope>
    <source>
        <strain evidence="14">F0474</strain>
    </source>
</reference>
<comment type="cofactor">
    <cofactor evidence="2 12">
        <name>FAD</name>
        <dbReference type="ChEBI" id="CHEBI:57692"/>
    </cofactor>
</comment>
<dbReference type="Gene3D" id="3.90.660.20">
    <property type="entry name" value="Protoporphyrinogen oxidase, mitochondrial, domain 2"/>
    <property type="match status" value="1"/>
</dbReference>
<evidence type="ECO:0000256" key="2">
    <source>
        <dbReference type="ARBA" id="ARBA00001974"/>
    </source>
</evidence>
<dbReference type="GO" id="GO:0005737">
    <property type="term" value="C:cytoplasm"/>
    <property type="evidence" value="ECO:0007669"/>
    <property type="project" value="UniProtKB-SubCell"/>
</dbReference>
<organism evidence="14 15">
    <name type="scientific">Rothia aeria F0474</name>
    <dbReference type="NCBI Taxonomy" id="1125724"/>
    <lineage>
        <taxon>Bacteria</taxon>
        <taxon>Bacillati</taxon>
        <taxon>Actinomycetota</taxon>
        <taxon>Actinomycetes</taxon>
        <taxon>Micrococcales</taxon>
        <taxon>Micrococcaceae</taxon>
        <taxon>Rothia</taxon>
    </lineage>
</organism>
<evidence type="ECO:0000313" key="15">
    <source>
        <dbReference type="Proteomes" id="UP000004863"/>
    </source>
</evidence>
<keyword evidence="15" id="KW-1185">Reference proteome</keyword>
<evidence type="ECO:0000313" key="14">
    <source>
        <dbReference type="EMBL" id="EID50070.1"/>
    </source>
</evidence>
<dbReference type="InterPro" id="IPR002937">
    <property type="entry name" value="Amino_oxidase"/>
</dbReference>
<evidence type="ECO:0000256" key="5">
    <source>
        <dbReference type="ARBA" id="ARBA00008310"/>
    </source>
</evidence>
<evidence type="ECO:0000259" key="13">
    <source>
        <dbReference type="Pfam" id="PF01593"/>
    </source>
</evidence>
<evidence type="ECO:0000256" key="6">
    <source>
        <dbReference type="ARBA" id="ARBA00012402"/>
    </source>
</evidence>
<dbReference type="GO" id="GO:0006783">
    <property type="term" value="P:heme biosynthetic process"/>
    <property type="evidence" value="ECO:0007669"/>
    <property type="project" value="UniProtKB-UniRule"/>
</dbReference>
<dbReference type="InterPro" id="IPR050464">
    <property type="entry name" value="Zeta_carotene_desat/Oxidored"/>
</dbReference>
<dbReference type="PANTHER" id="PTHR42923">
    <property type="entry name" value="PROTOPORPHYRINOGEN OXIDASE"/>
    <property type="match status" value="1"/>
</dbReference>
<dbReference type="Proteomes" id="UP000004863">
    <property type="component" value="Unassembled WGS sequence"/>
</dbReference>
<proteinExistence type="inferred from homology"/>
<keyword evidence="12" id="KW-0963">Cytoplasm</keyword>
<dbReference type="OrthoDB" id="3450553at2"/>
<dbReference type="GO" id="GO:0004729">
    <property type="term" value="F:oxygen-dependent protoporphyrinogen oxidase activity"/>
    <property type="evidence" value="ECO:0007669"/>
    <property type="project" value="UniProtKB-UniRule"/>
</dbReference>
<evidence type="ECO:0000256" key="8">
    <source>
        <dbReference type="ARBA" id="ARBA00022630"/>
    </source>
</evidence>
<evidence type="ECO:0000256" key="7">
    <source>
        <dbReference type="ARBA" id="ARBA00019046"/>
    </source>
</evidence>
<comment type="subcellular location">
    <subcellularLocation>
        <location evidence="12">Cytoplasm</location>
    </subcellularLocation>
</comment>
<gene>
    <name evidence="14" type="primary">hemG</name>
    <name evidence="14" type="ORF">HMPREF1324_1541</name>
</gene>
<comment type="pathway">
    <text evidence="4 12">Porphyrin-containing compound metabolism; protoheme biosynthesis.</text>
</comment>
<dbReference type="Gene3D" id="3.50.50.60">
    <property type="entry name" value="FAD/NAD(P)-binding domain"/>
    <property type="match status" value="1"/>
</dbReference>
<dbReference type="EMBL" id="AJJQ01000049">
    <property type="protein sequence ID" value="EID50070.1"/>
    <property type="molecule type" value="Genomic_DNA"/>
</dbReference>
<dbReference type="Pfam" id="PF01593">
    <property type="entry name" value="Amino_oxidase"/>
    <property type="match status" value="1"/>
</dbReference>
<comment type="caution">
    <text evidence="14">The sequence shown here is derived from an EMBL/GenBank/DDBJ whole genome shotgun (WGS) entry which is preliminary data.</text>
</comment>
<comment type="function">
    <text evidence="3 12">Involved in coproporphyrin-dependent heme b biosynthesis. Catalyzes the oxidation of coproporphyrinogen III to coproporphyrin III.</text>
</comment>
<evidence type="ECO:0000256" key="10">
    <source>
        <dbReference type="ARBA" id="ARBA00023002"/>
    </source>
</evidence>
<dbReference type="PANTHER" id="PTHR42923:SF3">
    <property type="entry name" value="PROTOPORPHYRINOGEN OXIDASE"/>
    <property type="match status" value="1"/>
</dbReference>
<dbReference type="SUPFAM" id="SSF51905">
    <property type="entry name" value="FAD/NAD(P)-binding domain"/>
    <property type="match status" value="1"/>
</dbReference>
<dbReference type="Gene3D" id="1.10.3110.10">
    <property type="entry name" value="protoporphyrinogen ix oxidase, domain 3"/>
    <property type="match status" value="1"/>
</dbReference>
<comment type="catalytic activity">
    <reaction evidence="1">
        <text>coproporphyrinogen III + 3 O2 = coproporphyrin III + 3 H2O2</text>
        <dbReference type="Rhea" id="RHEA:43436"/>
        <dbReference type="ChEBI" id="CHEBI:15379"/>
        <dbReference type="ChEBI" id="CHEBI:16240"/>
        <dbReference type="ChEBI" id="CHEBI:57309"/>
        <dbReference type="ChEBI" id="CHEBI:131725"/>
        <dbReference type="EC" id="1.3.3.15"/>
    </reaction>
    <physiologicalReaction direction="left-to-right" evidence="1">
        <dbReference type="Rhea" id="RHEA:43437"/>
    </physiologicalReaction>
</comment>
<dbReference type="SUPFAM" id="SSF54373">
    <property type="entry name" value="FAD-linked reductases, C-terminal domain"/>
    <property type="match status" value="1"/>
</dbReference>
<dbReference type="EC" id="1.3.3.15" evidence="6 12"/>
<evidence type="ECO:0000256" key="3">
    <source>
        <dbReference type="ARBA" id="ARBA00002185"/>
    </source>
</evidence>
<evidence type="ECO:0000256" key="9">
    <source>
        <dbReference type="ARBA" id="ARBA00022827"/>
    </source>
</evidence>
<dbReference type="AlphaFoldDB" id="I0UQB7"/>
<dbReference type="NCBIfam" id="TIGR00562">
    <property type="entry name" value="proto_IX_ox"/>
    <property type="match status" value="1"/>
</dbReference>
<evidence type="ECO:0000256" key="12">
    <source>
        <dbReference type="RuleBase" id="RU364052"/>
    </source>
</evidence>
<evidence type="ECO:0000256" key="4">
    <source>
        <dbReference type="ARBA" id="ARBA00004744"/>
    </source>
</evidence>
<keyword evidence="9 12" id="KW-0274">FAD</keyword>
<keyword evidence="11 12" id="KW-0350">Heme biosynthesis</keyword>
<dbReference type="RefSeq" id="WP_006889191.1">
    <property type="nucleotide sequence ID" value="NZ_AJJQ01000049.1"/>
</dbReference>
<keyword evidence="10 12" id="KW-0560">Oxidoreductase</keyword>
<dbReference type="PATRIC" id="fig|1125724.3.peg.2137"/>
<keyword evidence="8 12" id="KW-0285">Flavoprotein</keyword>
<dbReference type="InterPro" id="IPR004572">
    <property type="entry name" value="Protoporphyrinogen_oxidase"/>
</dbReference>
<evidence type="ECO:0000256" key="1">
    <source>
        <dbReference type="ARBA" id="ARBA00001755"/>
    </source>
</evidence>